<dbReference type="InterPro" id="IPR001036">
    <property type="entry name" value="Acrflvin-R"/>
</dbReference>
<evidence type="ECO:0000256" key="2">
    <source>
        <dbReference type="SAM" id="Phobius"/>
    </source>
</evidence>
<dbReference type="Gene3D" id="3.30.70.1430">
    <property type="entry name" value="Multidrug efflux transporter AcrB pore domain"/>
    <property type="match status" value="3"/>
</dbReference>
<dbReference type="PANTHER" id="PTHR32063">
    <property type="match status" value="1"/>
</dbReference>
<feature type="compositionally biased region" description="Gly residues" evidence="1">
    <location>
        <begin position="1043"/>
        <end position="1054"/>
    </location>
</feature>
<organism evidence="3">
    <name type="scientific">Singulisphaera sp. Ch08</name>
    <dbReference type="NCBI Taxonomy" id="3120278"/>
    <lineage>
        <taxon>Bacteria</taxon>
        <taxon>Pseudomonadati</taxon>
        <taxon>Planctomycetota</taxon>
        <taxon>Planctomycetia</taxon>
        <taxon>Isosphaerales</taxon>
        <taxon>Isosphaeraceae</taxon>
        <taxon>Singulisphaera</taxon>
    </lineage>
</organism>
<feature type="transmembrane region" description="Helical" evidence="2">
    <location>
        <begin position="1196"/>
        <end position="1220"/>
    </location>
</feature>
<dbReference type="GO" id="GO:0005886">
    <property type="term" value="C:plasma membrane"/>
    <property type="evidence" value="ECO:0007669"/>
    <property type="project" value="TreeGrafter"/>
</dbReference>
<dbReference type="GO" id="GO:0042910">
    <property type="term" value="F:xenobiotic transmembrane transporter activity"/>
    <property type="evidence" value="ECO:0007669"/>
    <property type="project" value="TreeGrafter"/>
</dbReference>
<feature type="transmembrane region" description="Helical" evidence="2">
    <location>
        <begin position="476"/>
        <end position="497"/>
    </location>
</feature>
<feature type="transmembrane region" description="Helical" evidence="2">
    <location>
        <begin position="12"/>
        <end position="32"/>
    </location>
</feature>
<dbReference type="EMBL" id="CP155447">
    <property type="protein sequence ID" value="XBH08236.1"/>
    <property type="molecule type" value="Genomic_DNA"/>
</dbReference>
<dbReference type="Gene3D" id="1.20.1640.10">
    <property type="entry name" value="Multidrug efflux transporter AcrB transmembrane domain"/>
    <property type="match status" value="3"/>
</dbReference>
<evidence type="ECO:0000313" key="3">
    <source>
        <dbReference type="EMBL" id="XBH08236.1"/>
    </source>
</evidence>
<dbReference type="RefSeq" id="WP_406701069.1">
    <property type="nucleotide sequence ID" value="NZ_CP155447.1"/>
</dbReference>
<proteinExistence type="predicted"/>
<dbReference type="InterPro" id="IPR027463">
    <property type="entry name" value="AcrB_DN_DC_subdom"/>
</dbReference>
<dbReference type="Gene3D" id="3.30.70.1440">
    <property type="entry name" value="Multidrug efflux transporter AcrB pore domain"/>
    <property type="match status" value="1"/>
</dbReference>
<dbReference type="Gene3D" id="3.30.70.1320">
    <property type="entry name" value="Multidrug efflux transporter AcrB pore domain like"/>
    <property type="match status" value="1"/>
</dbReference>
<dbReference type="SUPFAM" id="SSF82714">
    <property type="entry name" value="Multidrug efflux transporter AcrB TolC docking domain, DN and DC subdomains"/>
    <property type="match status" value="2"/>
</dbReference>
<reference evidence="3" key="1">
    <citation type="submission" date="2024-05" db="EMBL/GenBank/DDBJ databases">
        <title>Planctomycetes of the genus Singulisphaera possess chitinolytic capabilities.</title>
        <authorList>
            <person name="Ivanova A."/>
        </authorList>
    </citation>
    <scope>NUCLEOTIDE SEQUENCE</scope>
    <source>
        <strain evidence="3">Ch08T</strain>
    </source>
</reference>
<feature type="transmembrane region" description="Helical" evidence="2">
    <location>
        <begin position="442"/>
        <end position="461"/>
    </location>
</feature>
<feature type="transmembrane region" description="Helical" evidence="2">
    <location>
        <begin position="528"/>
        <end position="546"/>
    </location>
</feature>
<dbReference type="Pfam" id="PF00873">
    <property type="entry name" value="ACR_tran"/>
    <property type="match status" value="2"/>
</dbReference>
<keyword evidence="2" id="KW-0812">Transmembrane</keyword>
<keyword evidence="2" id="KW-0472">Membrane</keyword>
<feature type="transmembrane region" description="Helical" evidence="2">
    <location>
        <begin position="1146"/>
        <end position="1163"/>
    </location>
</feature>
<gene>
    <name evidence="3" type="ORF">V5E97_19990</name>
</gene>
<dbReference type="PRINTS" id="PR00702">
    <property type="entry name" value="ACRIFLAVINRP"/>
</dbReference>
<feature type="region of interest" description="Disordered" evidence="1">
    <location>
        <begin position="1037"/>
        <end position="1061"/>
    </location>
</feature>
<feature type="transmembrane region" description="Helical" evidence="2">
    <location>
        <begin position="1170"/>
        <end position="1190"/>
    </location>
</feature>
<keyword evidence="2" id="KW-1133">Transmembrane helix</keyword>
<dbReference type="Gene3D" id="3.30.2090.10">
    <property type="entry name" value="Multidrug efflux transporter AcrB TolC docking domain, DN and DC subdomains"/>
    <property type="match status" value="2"/>
</dbReference>
<feature type="transmembrane region" description="Helical" evidence="2">
    <location>
        <begin position="347"/>
        <end position="377"/>
    </location>
</feature>
<accession>A0AAU7CU67</accession>
<sequence>MIEGIVEWSIRNRFLVILASLVVGVAGLRALMTMPVDAIPDQSENQVIVFTDWMGRSPQEIEDQVTYPLTTKLQGLAGVRVVRSSSEFNFSMINIIFDDSTDYYFARQRVLERLATVATELPQGVVPYMAPDATAVGQIFWYTVEGDGTDLGELRAIQDWYVRYQLNSVPGVAEVASVGGAPREYQIDLDPNKLRSYGISLGEVYSAVQRSNSAVGGRVIHKGNAEYLIRSVGWIKNIEDLKMSVVAERGGVPIYLKTIGSVQMGPGFKRSVLEKDGKEVVGGVVMMRFGENPLEVTRRVKEKVTTLSAGLPEGVRIVPFYDRTPLINKALETVTATVREEIIISTVMIVLIMGHLGGAFVVSITLPLAILFSFLLMKIFGIPSNIMSLAGIAISVGILEDQAVVMTENAAHHLTRRFGNRRVTGNVLDTIIPACRTVGRPIFFSILITIVSFLPVFALTGRSGKMFHPLAWTKTFALIGVAILAITLVPALIPIFLRGRIKSEDDSWLVRTMITIFKPMLSWLMERTTLVCWLFALILGCGYLASTRLGSEFMPPLDEGSILDMPTSVPRMSVTQVTQDLKARDAVLRGFPEVLTVVGKAGRAETATDPSPLDMVETIINLYDRGLWPKRKLRFDDALIQSRAALASLEGKGLLKPPATIEERDALLNEAAMEVVTRVDASLRDLALLQIKEYRPVLGSLLAGEAVESLTSRVDQALVRRKLTTAEREKLTKELGGVYGERISLEPRFDDVTALVKDASKRLIALGVLEDRAELLSPSPSAWEHASDLVGEVLGKSRETLFTRITDRVIQAHEERLKERMKSLNWELFDRAVATGTEAAVDELVKRGEAKKLTLKGATSRELTAVRSSLEKPFSDRLFLWQKSKQDLIDEMGTALQVPGWGNIFTQPIINRIEMLATGVRTPVGVKVFGDELEEIQRVSQEIAEVLRGVRGANGVVPDQIVGKGYVEIDIDREKAARYGIQVGDIQDVVEVAMGGKPLTMTVEGRRRFPVRVRYARDFRTDEEALKKMLIAARGSAAAGSDSPGGMGTAGASGGAPASEAGVQSTQIPLSEVANVRVVEGPSMIKSENGLLRAYVQLTVTGRDEVGFVEEARRIVADKVKLPQGMYVEWSGQFENELKTRKTLQIVFPAVIAVIVLILYLTYKSWIDAGLMMTSVLGALAGGAIFQWLFGFNFSVAVWVGYIACFGMATETGIVMLVYLREAIEERGGLEGIGSIEELKEAILEGAIHRLRPKLLTEGTTIISIAPMLWASGVGSEVIRPMAAPVLGGLLIADEVIDVFLPVLYFAVKKWQWRKIHHLSAFEDRVRVVPAVSEDAVLVS</sequence>
<dbReference type="SUPFAM" id="SSF82693">
    <property type="entry name" value="Multidrug efflux transporter AcrB pore domain, PN1, PN2, PC1 and PC2 subdomains"/>
    <property type="match status" value="2"/>
</dbReference>
<name>A0AAU7CU67_9BACT</name>
<protein>
    <submittedName>
        <fullName evidence="3">Efflux RND transporter permease subunit</fullName>
    </submittedName>
</protein>
<dbReference type="SUPFAM" id="SSF82866">
    <property type="entry name" value="Multidrug efflux transporter AcrB transmembrane domain"/>
    <property type="match status" value="2"/>
</dbReference>
<dbReference type="PANTHER" id="PTHR32063:SF19">
    <property type="entry name" value="CATION EFFLUX SYSTEM PROTEIN CUSA"/>
    <property type="match status" value="1"/>
</dbReference>
<evidence type="ECO:0000256" key="1">
    <source>
        <dbReference type="SAM" id="MobiDB-lite"/>
    </source>
</evidence>